<name>A0ACB7V0E0_DIOAL</name>
<dbReference type="EMBL" id="CM037022">
    <property type="protein sequence ID" value="KAH7666631.1"/>
    <property type="molecule type" value="Genomic_DNA"/>
</dbReference>
<proteinExistence type="predicted"/>
<gene>
    <name evidence="1" type="ORF">IHE45_12G008600</name>
</gene>
<keyword evidence="2" id="KW-1185">Reference proteome</keyword>
<reference evidence="2" key="1">
    <citation type="journal article" date="2022" name="Nat. Commun.">
        <title>Chromosome evolution and the genetic basis of agronomically important traits in greater yam.</title>
        <authorList>
            <person name="Bredeson J.V."/>
            <person name="Lyons J.B."/>
            <person name="Oniyinde I.O."/>
            <person name="Okereke N.R."/>
            <person name="Kolade O."/>
            <person name="Nnabue I."/>
            <person name="Nwadili C.O."/>
            <person name="Hribova E."/>
            <person name="Parker M."/>
            <person name="Nwogha J."/>
            <person name="Shu S."/>
            <person name="Carlson J."/>
            <person name="Kariba R."/>
            <person name="Muthemba S."/>
            <person name="Knop K."/>
            <person name="Barton G.J."/>
            <person name="Sherwood A.V."/>
            <person name="Lopez-Montes A."/>
            <person name="Asiedu R."/>
            <person name="Jamnadass R."/>
            <person name="Muchugi A."/>
            <person name="Goodstein D."/>
            <person name="Egesi C.N."/>
            <person name="Featherston J."/>
            <person name="Asfaw A."/>
            <person name="Simpson G.G."/>
            <person name="Dolezel J."/>
            <person name="Hendre P.S."/>
            <person name="Van Deynze A."/>
            <person name="Kumar P.L."/>
            <person name="Obidiegwu J.E."/>
            <person name="Bhattacharjee R."/>
            <person name="Rokhsar D.S."/>
        </authorList>
    </citation>
    <scope>NUCLEOTIDE SEQUENCE [LARGE SCALE GENOMIC DNA]</scope>
    <source>
        <strain evidence="2">cv. TDa95/00328</strain>
    </source>
</reference>
<organism evidence="1 2">
    <name type="scientific">Dioscorea alata</name>
    <name type="common">Purple yam</name>
    <dbReference type="NCBI Taxonomy" id="55571"/>
    <lineage>
        <taxon>Eukaryota</taxon>
        <taxon>Viridiplantae</taxon>
        <taxon>Streptophyta</taxon>
        <taxon>Embryophyta</taxon>
        <taxon>Tracheophyta</taxon>
        <taxon>Spermatophyta</taxon>
        <taxon>Magnoliopsida</taxon>
        <taxon>Liliopsida</taxon>
        <taxon>Dioscoreales</taxon>
        <taxon>Dioscoreaceae</taxon>
        <taxon>Dioscorea</taxon>
    </lineage>
</organism>
<protein>
    <submittedName>
        <fullName evidence="1">Amino acid/polyamine transporter I protein</fullName>
    </submittedName>
</protein>
<comment type="caution">
    <text evidence="1">The sequence shown here is derived from an EMBL/GenBank/DDBJ whole genome shotgun (WGS) entry which is preliminary data.</text>
</comment>
<dbReference type="Proteomes" id="UP000827976">
    <property type="component" value="Chromosome 12"/>
</dbReference>
<accession>A0ACB7V0E0</accession>
<evidence type="ECO:0000313" key="1">
    <source>
        <dbReference type="EMBL" id="KAH7666631.1"/>
    </source>
</evidence>
<sequence length="487" mass="53166">MAQEIQLHTTTPPPPPPPLQQSPPQPPPPSTSPATKPKPKTLTLLPLVFIIYFQVSGGPYGAEDTVHAAGPLLSLVGFLLLPFLCSLPEALITSELTSAFSSSNSGFVLWALHAFNSPFTASFTGFLKLLSSTINSATFPNLCSDYLSSTFPSLRAGVHRSIFITLLILLLSFINFTGLDVVGYFAIAIGIISLLPFVLMTFIATPAVVPARWTAVKKKIDWGLYLNTLFWNLNYWDNASTLAGEVQDPQRTFPAAMLFAGVLTCVSYFVPLLAVTGALSVSDDRWRDGFFADAAGMIGGKWLKIWTEAGAVLSAIGLYEAQLSSNTFQLLGMAELGLLPKALSKRSKWFNTPWLSILISTLITLSISFLSFSHIIASANFLYNLAMLIEFAAFIRLRVKFPELKRPYKVPMGTAGVIGMCAVPSVILIFLMVVSGWRVWLLSAGLMFMAVGLYFCMVFCRSKECFKFSTDVSLEVNSVEGRKSQPC</sequence>
<evidence type="ECO:0000313" key="2">
    <source>
        <dbReference type="Proteomes" id="UP000827976"/>
    </source>
</evidence>